<dbReference type="PANTHER" id="PTHR33495">
    <property type="entry name" value="ANTI-SIGMA FACTOR ANTAGONIST TM_1081-RELATED-RELATED"/>
    <property type="match status" value="1"/>
</dbReference>
<dbReference type="SUPFAM" id="SSF52091">
    <property type="entry name" value="SpoIIaa-like"/>
    <property type="match status" value="1"/>
</dbReference>
<dbReference type="EMBL" id="RQHW01000047">
    <property type="protein sequence ID" value="TGN18443.1"/>
    <property type="molecule type" value="Genomic_DNA"/>
</dbReference>
<dbReference type="RefSeq" id="WP_135761126.1">
    <property type="nucleotide sequence ID" value="NZ_RQHW01000047.1"/>
</dbReference>
<dbReference type="PROSITE" id="PS50801">
    <property type="entry name" value="STAS"/>
    <property type="match status" value="1"/>
</dbReference>
<dbReference type="GO" id="GO:0043856">
    <property type="term" value="F:anti-sigma factor antagonist activity"/>
    <property type="evidence" value="ECO:0007669"/>
    <property type="project" value="InterPro"/>
</dbReference>
<dbReference type="InterPro" id="IPR036513">
    <property type="entry name" value="STAS_dom_sf"/>
</dbReference>
<dbReference type="PANTHER" id="PTHR33495:SF2">
    <property type="entry name" value="ANTI-SIGMA FACTOR ANTAGONIST TM_1081-RELATED"/>
    <property type="match status" value="1"/>
</dbReference>
<dbReference type="AlphaFoldDB" id="A0A4R9LVZ5"/>
<dbReference type="Gene3D" id="3.30.750.24">
    <property type="entry name" value="STAS domain"/>
    <property type="match status" value="1"/>
</dbReference>
<dbReference type="NCBIfam" id="TIGR00377">
    <property type="entry name" value="ant_ant_sig"/>
    <property type="match status" value="1"/>
</dbReference>
<dbReference type="InterPro" id="IPR002645">
    <property type="entry name" value="STAS_dom"/>
</dbReference>
<evidence type="ECO:0000313" key="4">
    <source>
        <dbReference type="EMBL" id="TGN18443.1"/>
    </source>
</evidence>
<organism evidence="4 5">
    <name type="scientific">Leptospira idonii</name>
    <dbReference type="NCBI Taxonomy" id="1193500"/>
    <lineage>
        <taxon>Bacteria</taxon>
        <taxon>Pseudomonadati</taxon>
        <taxon>Spirochaetota</taxon>
        <taxon>Spirochaetia</taxon>
        <taxon>Leptospirales</taxon>
        <taxon>Leptospiraceae</taxon>
        <taxon>Leptospira</taxon>
    </lineage>
</organism>
<comment type="caution">
    <text evidence="4">The sequence shown here is derived from an EMBL/GenBank/DDBJ whole genome shotgun (WGS) entry which is preliminary data.</text>
</comment>
<evidence type="ECO:0000256" key="2">
    <source>
        <dbReference type="RuleBase" id="RU003749"/>
    </source>
</evidence>
<proteinExistence type="inferred from homology"/>
<dbReference type="CDD" id="cd07043">
    <property type="entry name" value="STAS_anti-anti-sigma_factors"/>
    <property type="match status" value="1"/>
</dbReference>
<gene>
    <name evidence="4" type="ORF">EHS15_13690</name>
</gene>
<dbReference type="InterPro" id="IPR003658">
    <property type="entry name" value="Anti-sigma_ant"/>
</dbReference>
<reference evidence="4" key="1">
    <citation type="journal article" date="2019" name="PLoS Negl. Trop. Dis.">
        <title>Revisiting the worldwide diversity of Leptospira species in the environment.</title>
        <authorList>
            <person name="Vincent A.T."/>
            <person name="Schiettekatte O."/>
            <person name="Bourhy P."/>
            <person name="Veyrier F.J."/>
            <person name="Picardeau M."/>
        </authorList>
    </citation>
    <scope>NUCLEOTIDE SEQUENCE [LARGE SCALE GENOMIC DNA]</scope>
    <source>
        <strain evidence="4">201300427</strain>
    </source>
</reference>
<protein>
    <recommendedName>
        <fullName evidence="2">Anti-sigma factor antagonist</fullName>
    </recommendedName>
</protein>
<dbReference type="Proteomes" id="UP000298058">
    <property type="component" value="Unassembled WGS sequence"/>
</dbReference>
<dbReference type="Pfam" id="PF01740">
    <property type="entry name" value="STAS"/>
    <property type="match status" value="1"/>
</dbReference>
<evidence type="ECO:0000313" key="5">
    <source>
        <dbReference type="Proteomes" id="UP000298058"/>
    </source>
</evidence>
<evidence type="ECO:0000256" key="1">
    <source>
        <dbReference type="ARBA" id="ARBA00009013"/>
    </source>
</evidence>
<accession>A0A4R9LVZ5</accession>
<keyword evidence="5" id="KW-1185">Reference proteome</keyword>
<dbReference type="OrthoDB" id="9796601at2"/>
<evidence type="ECO:0000259" key="3">
    <source>
        <dbReference type="PROSITE" id="PS50801"/>
    </source>
</evidence>
<sequence>MNESNVSVHSEFVGDKLVIHVQGNLDVHNTHKVEQNLMGMVKTATHSIVYNLSEVNFISSAGLRMLVTSLRLCQEMKVSISICGLQPAVEKVFEIIGMQELFTIYPDLNAALS</sequence>
<name>A0A4R9LVZ5_9LEPT</name>
<feature type="domain" description="STAS" evidence="3">
    <location>
        <begin position="6"/>
        <end position="113"/>
    </location>
</feature>
<comment type="similarity">
    <text evidence="1 2">Belongs to the anti-sigma-factor antagonist family.</text>
</comment>